<sequence>MARKHAMPVALRGQLWLRLSGGHRLLQSDKLLYVRAHTGCFGVGPHEAIPDIDEKPVPRFGCLSNVHRLCLTDEGIVELKRVLFCLRYEHSEALYCPFLPVVVAACLHWMNAESAFATAMALLREPSPFPETRLDTWLMLNAFSELARKYEEDAYDALCQQLECPFPPPLDTHHPLSGAALLWVSNHLPFWSLMRLIDNFIVEGEKVFYRFNLAILHCWYASSPYVRKQLEMNPRTGRRGTEPVPMRSFSKAMLAAQNSDTTLMAPNNGDKTLSAARERSVSFVMGSIESDDEEEDAAADAGYSNSASDDAHAPPRTCITLGGAEDGEGESESGVDTQDDGHRSDESSTDIDAEADGMPAELWTSATTRSDQLALLAMSTTSLAKLEAEAKAAEMRQASHGREPLTRIRSYSGSDLSLAPFRDSTHQFVESTVYQGQGGLYLPATAARLVGCPDRLVQLAYSYKFSRDHIARSDRKGYRLAREAMMEHGVALGVEEPRPTSRKRRGDTYGAIKFSPMPTLVGTSDIASKDDWMELWRDIPIRYHMKRLYKLFDTSTHGYSLATFYSRCSNEAPTLLMVRTDQGHSFGAFLTFAWSSRTRTEGYFGNGETFVFSLKPCKCYVWAGLTKDYEGDEPPSQFMHGSMNQLSIGGGPRGSAITLDAAFSKGFSFPSPTYNNPSLVPKGEQSFNISRLEVWAFQESH</sequence>
<dbReference type="InParanoid" id="A9V379"/>
<dbReference type="RefSeq" id="XP_001747218.1">
    <property type="nucleotide sequence ID" value="XM_001747166.1"/>
</dbReference>
<proteinExistence type="inferred from homology"/>
<dbReference type="GO" id="GO:0005634">
    <property type="term" value="C:nucleus"/>
    <property type="evidence" value="ECO:0000318"/>
    <property type="project" value="GO_Central"/>
</dbReference>
<evidence type="ECO:0000259" key="7">
    <source>
        <dbReference type="PROSITE" id="PS51886"/>
    </source>
</evidence>
<feature type="compositionally biased region" description="Acidic residues" evidence="6">
    <location>
        <begin position="289"/>
        <end position="298"/>
    </location>
</feature>
<dbReference type="PROSITE" id="PS51886">
    <property type="entry name" value="TLDC"/>
    <property type="match status" value="1"/>
</dbReference>
<dbReference type="InterPro" id="IPR006571">
    <property type="entry name" value="TLDc_dom"/>
</dbReference>
<feature type="coiled-coil region" evidence="5">
    <location>
        <begin position="376"/>
        <end position="403"/>
    </location>
</feature>
<evidence type="ECO:0000256" key="1">
    <source>
        <dbReference type="ARBA" id="ARBA00004173"/>
    </source>
</evidence>
<dbReference type="Pfam" id="PF00566">
    <property type="entry name" value="RabGAP-TBC"/>
    <property type="match status" value="1"/>
</dbReference>
<dbReference type="Pfam" id="PF07534">
    <property type="entry name" value="TLD"/>
    <property type="match status" value="1"/>
</dbReference>
<evidence type="ECO:0000256" key="6">
    <source>
        <dbReference type="SAM" id="MobiDB-lite"/>
    </source>
</evidence>
<dbReference type="FunCoup" id="A9V379">
    <property type="interactions" value="125"/>
</dbReference>
<protein>
    <recommendedName>
        <fullName evidence="4">Oxidation resistance protein 1</fullName>
    </recommendedName>
</protein>
<dbReference type="GO" id="GO:0005739">
    <property type="term" value="C:mitochondrion"/>
    <property type="evidence" value="ECO:0007669"/>
    <property type="project" value="UniProtKB-SubCell"/>
</dbReference>
<dbReference type="InterPro" id="IPR000195">
    <property type="entry name" value="Rab-GAP-TBC_dom"/>
</dbReference>
<accession>A9V379</accession>
<gene>
    <name evidence="8" type="ORF">MONBRDRAFT_33047</name>
</gene>
<keyword evidence="3" id="KW-0496">Mitochondrion</keyword>
<comment type="similarity">
    <text evidence="2">Belongs to the OXR1 family.</text>
</comment>
<organism evidence="8 9">
    <name type="scientific">Monosiga brevicollis</name>
    <name type="common">Choanoflagellate</name>
    <dbReference type="NCBI Taxonomy" id="81824"/>
    <lineage>
        <taxon>Eukaryota</taxon>
        <taxon>Choanoflagellata</taxon>
        <taxon>Craspedida</taxon>
        <taxon>Salpingoecidae</taxon>
        <taxon>Monosiga</taxon>
    </lineage>
</organism>
<evidence type="ECO:0000256" key="5">
    <source>
        <dbReference type="SAM" id="Coils"/>
    </source>
</evidence>
<dbReference type="eggNOG" id="KOG2801">
    <property type="taxonomic scope" value="Eukaryota"/>
</dbReference>
<feature type="domain" description="TLDc" evidence="7">
    <location>
        <begin position="525"/>
        <end position="698"/>
    </location>
</feature>
<feature type="region of interest" description="Disordered" evidence="6">
    <location>
        <begin position="288"/>
        <end position="356"/>
    </location>
</feature>
<dbReference type="PANTHER" id="PTHR23354:SF62">
    <property type="entry name" value="MUSTARD, ISOFORM V"/>
    <property type="match status" value="1"/>
</dbReference>
<evidence type="ECO:0000256" key="4">
    <source>
        <dbReference type="ARBA" id="ARBA00040604"/>
    </source>
</evidence>
<evidence type="ECO:0000256" key="2">
    <source>
        <dbReference type="ARBA" id="ARBA00009540"/>
    </source>
</evidence>
<dbReference type="Proteomes" id="UP000001357">
    <property type="component" value="Unassembled WGS sequence"/>
</dbReference>
<dbReference type="SMART" id="SM00584">
    <property type="entry name" value="TLDc"/>
    <property type="match status" value="1"/>
</dbReference>
<name>A9V379_MONBE</name>
<dbReference type="Gene3D" id="1.10.472.80">
    <property type="entry name" value="Ypt/Rab-GAP domain of gyp1p, domain 3"/>
    <property type="match status" value="1"/>
</dbReference>
<evidence type="ECO:0000313" key="8">
    <source>
        <dbReference type="EMBL" id="EDQ88142.1"/>
    </source>
</evidence>
<evidence type="ECO:0000256" key="3">
    <source>
        <dbReference type="ARBA" id="ARBA00023128"/>
    </source>
</evidence>
<dbReference type="GO" id="GO:0006979">
    <property type="term" value="P:response to oxidative stress"/>
    <property type="evidence" value="ECO:0000318"/>
    <property type="project" value="GO_Central"/>
</dbReference>
<dbReference type="GeneID" id="5892365"/>
<dbReference type="AlphaFoldDB" id="A9V379"/>
<dbReference type="PANTHER" id="PTHR23354">
    <property type="entry name" value="NUCLEOLAR PROTEIN 7/ESTROGEN RECEPTOR COACTIVATOR-RELATED"/>
    <property type="match status" value="1"/>
</dbReference>
<reference evidence="8 9" key="1">
    <citation type="journal article" date="2008" name="Nature">
        <title>The genome of the choanoflagellate Monosiga brevicollis and the origin of metazoans.</title>
        <authorList>
            <consortium name="JGI Sequencing"/>
            <person name="King N."/>
            <person name="Westbrook M.J."/>
            <person name="Young S.L."/>
            <person name="Kuo A."/>
            <person name="Abedin M."/>
            <person name="Chapman J."/>
            <person name="Fairclough S."/>
            <person name="Hellsten U."/>
            <person name="Isogai Y."/>
            <person name="Letunic I."/>
            <person name="Marr M."/>
            <person name="Pincus D."/>
            <person name="Putnam N."/>
            <person name="Rokas A."/>
            <person name="Wright K.J."/>
            <person name="Zuzow R."/>
            <person name="Dirks W."/>
            <person name="Good M."/>
            <person name="Goodstein D."/>
            <person name="Lemons D."/>
            <person name="Li W."/>
            <person name="Lyons J.B."/>
            <person name="Morris A."/>
            <person name="Nichols S."/>
            <person name="Richter D.J."/>
            <person name="Salamov A."/>
            <person name="Bork P."/>
            <person name="Lim W.A."/>
            <person name="Manning G."/>
            <person name="Miller W.T."/>
            <person name="McGinnis W."/>
            <person name="Shapiro H."/>
            <person name="Tjian R."/>
            <person name="Grigoriev I.V."/>
            <person name="Rokhsar D."/>
        </authorList>
    </citation>
    <scope>NUCLEOTIDE SEQUENCE [LARGE SCALE GENOMIC DNA]</scope>
    <source>
        <strain evidence="9">MX1 / ATCC 50154</strain>
    </source>
</reference>
<dbReference type="EMBL" id="CH991556">
    <property type="protein sequence ID" value="EDQ88142.1"/>
    <property type="molecule type" value="Genomic_DNA"/>
</dbReference>
<keyword evidence="9" id="KW-1185">Reference proteome</keyword>
<evidence type="ECO:0000313" key="9">
    <source>
        <dbReference type="Proteomes" id="UP000001357"/>
    </source>
</evidence>
<dbReference type="STRING" id="81824.A9V379"/>
<dbReference type="OMA" id="ESECEYV"/>
<comment type="subcellular location">
    <subcellularLocation>
        <location evidence="1">Mitochondrion</location>
    </subcellularLocation>
</comment>
<keyword evidence="5" id="KW-0175">Coiled coil</keyword>
<dbReference type="KEGG" id="mbr:MONBRDRAFT_33047"/>